<dbReference type="EMBL" id="JAYKXP010000027">
    <property type="protein sequence ID" value="KAK7043934.1"/>
    <property type="molecule type" value="Genomic_DNA"/>
</dbReference>
<dbReference type="GO" id="GO:0016491">
    <property type="term" value="F:oxidoreductase activity"/>
    <property type="evidence" value="ECO:0007669"/>
    <property type="project" value="InterPro"/>
</dbReference>
<dbReference type="Proteomes" id="UP001383192">
    <property type="component" value="Unassembled WGS sequence"/>
</dbReference>
<organism evidence="4 5">
    <name type="scientific">Paramarasmius palmivorus</name>
    <dbReference type="NCBI Taxonomy" id="297713"/>
    <lineage>
        <taxon>Eukaryota</taxon>
        <taxon>Fungi</taxon>
        <taxon>Dikarya</taxon>
        <taxon>Basidiomycota</taxon>
        <taxon>Agaricomycotina</taxon>
        <taxon>Agaricomycetes</taxon>
        <taxon>Agaricomycetidae</taxon>
        <taxon>Agaricales</taxon>
        <taxon>Marasmiineae</taxon>
        <taxon>Marasmiaceae</taxon>
        <taxon>Paramarasmius</taxon>
    </lineage>
</organism>
<gene>
    <name evidence="4" type="ORF">VNI00_008100</name>
</gene>
<sequence>MFVRSLLLTFVAAATAVMATCPEKPTWRTDRVRLAGVLKKKEGLSREEFLEHWLAHGELFKTTEMAKSVLRYEEMPINEELNEMLKSTGAVTLSGYDGIAVFEGNSYEELLSVLSSPEHEEIIVPDEEKFLQRNATIIIPLNFAVIMDKDAE</sequence>
<proteinExistence type="inferred from homology"/>
<name>A0AAW0CYM9_9AGAR</name>
<dbReference type="SUPFAM" id="SSF54909">
    <property type="entry name" value="Dimeric alpha+beta barrel"/>
    <property type="match status" value="1"/>
</dbReference>
<keyword evidence="2" id="KW-0732">Signal</keyword>
<keyword evidence="5" id="KW-1185">Reference proteome</keyword>
<feature type="domain" description="EthD" evidence="3">
    <location>
        <begin position="41"/>
        <end position="132"/>
    </location>
</feature>
<evidence type="ECO:0000313" key="4">
    <source>
        <dbReference type="EMBL" id="KAK7043934.1"/>
    </source>
</evidence>
<comment type="similarity">
    <text evidence="1">Belongs to the tpcK family.</text>
</comment>
<evidence type="ECO:0000256" key="1">
    <source>
        <dbReference type="ARBA" id="ARBA00005986"/>
    </source>
</evidence>
<accession>A0AAW0CYM9</accession>
<feature type="chain" id="PRO_5043922998" description="EthD domain-containing protein" evidence="2">
    <location>
        <begin position="20"/>
        <end position="152"/>
    </location>
</feature>
<protein>
    <recommendedName>
        <fullName evidence="3">EthD domain-containing protein</fullName>
    </recommendedName>
</protein>
<evidence type="ECO:0000256" key="2">
    <source>
        <dbReference type="SAM" id="SignalP"/>
    </source>
</evidence>
<reference evidence="4 5" key="1">
    <citation type="submission" date="2024-01" db="EMBL/GenBank/DDBJ databases">
        <title>A draft genome for a cacao thread blight-causing isolate of Paramarasmius palmivorus.</title>
        <authorList>
            <person name="Baruah I.K."/>
            <person name="Bukari Y."/>
            <person name="Amoako-Attah I."/>
            <person name="Meinhardt L.W."/>
            <person name="Bailey B.A."/>
            <person name="Cohen S.P."/>
        </authorList>
    </citation>
    <scope>NUCLEOTIDE SEQUENCE [LARGE SCALE GENOMIC DNA]</scope>
    <source>
        <strain evidence="4 5">GH-12</strain>
    </source>
</reference>
<dbReference type="Gene3D" id="3.30.70.100">
    <property type="match status" value="1"/>
</dbReference>
<dbReference type="InterPro" id="IPR009799">
    <property type="entry name" value="EthD_dom"/>
</dbReference>
<dbReference type="AlphaFoldDB" id="A0AAW0CYM9"/>
<evidence type="ECO:0000259" key="3">
    <source>
        <dbReference type="Pfam" id="PF07110"/>
    </source>
</evidence>
<feature type="signal peptide" evidence="2">
    <location>
        <begin position="1"/>
        <end position="19"/>
    </location>
</feature>
<comment type="caution">
    <text evidence="4">The sequence shown here is derived from an EMBL/GenBank/DDBJ whole genome shotgun (WGS) entry which is preliminary data.</text>
</comment>
<dbReference type="InterPro" id="IPR011008">
    <property type="entry name" value="Dimeric_a/b-barrel"/>
</dbReference>
<dbReference type="Pfam" id="PF07110">
    <property type="entry name" value="EthD"/>
    <property type="match status" value="1"/>
</dbReference>
<evidence type="ECO:0000313" key="5">
    <source>
        <dbReference type="Proteomes" id="UP001383192"/>
    </source>
</evidence>